<feature type="region of interest" description="Disordered" evidence="1">
    <location>
        <begin position="172"/>
        <end position="220"/>
    </location>
</feature>
<feature type="region of interest" description="Disordered" evidence="1">
    <location>
        <begin position="124"/>
        <end position="158"/>
    </location>
</feature>
<proteinExistence type="predicted"/>
<name>S3CMH5_GLAL2</name>
<feature type="compositionally biased region" description="Basic and acidic residues" evidence="1">
    <location>
        <begin position="131"/>
        <end position="141"/>
    </location>
</feature>
<dbReference type="EMBL" id="KE145370">
    <property type="protein sequence ID" value="EPE26925.1"/>
    <property type="molecule type" value="Genomic_DNA"/>
</dbReference>
<reference evidence="2 3" key="1">
    <citation type="journal article" date="2013" name="BMC Genomics">
        <title>Genomics-driven discovery of the pneumocandin biosynthetic gene cluster in the fungus Glarea lozoyensis.</title>
        <authorList>
            <person name="Chen L."/>
            <person name="Yue Q."/>
            <person name="Zhang X."/>
            <person name="Xiang M."/>
            <person name="Wang C."/>
            <person name="Li S."/>
            <person name="Che Y."/>
            <person name="Ortiz-Lopez F.J."/>
            <person name="Bills G.F."/>
            <person name="Liu X."/>
            <person name="An Z."/>
        </authorList>
    </citation>
    <scope>NUCLEOTIDE SEQUENCE [LARGE SCALE GENOMIC DNA]</scope>
    <source>
        <strain evidence="3">ATCC 20868 / MF5171</strain>
    </source>
</reference>
<dbReference type="Proteomes" id="UP000016922">
    <property type="component" value="Unassembled WGS sequence"/>
</dbReference>
<dbReference type="OrthoDB" id="5286775at2759"/>
<feature type="compositionally biased region" description="Acidic residues" evidence="1">
    <location>
        <begin position="180"/>
        <end position="199"/>
    </location>
</feature>
<accession>S3CMH5</accession>
<dbReference type="eggNOG" id="ENOG502S7BG">
    <property type="taxonomic scope" value="Eukaryota"/>
</dbReference>
<organism evidence="2 3">
    <name type="scientific">Glarea lozoyensis (strain ATCC 20868 / MF5171)</name>
    <dbReference type="NCBI Taxonomy" id="1116229"/>
    <lineage>
        <taxon>Eukaryota</taxon>
        <taxon>Fungi</taxon>
        <taxon>Dikarya</taxon>
        <taxon>Ascomycota</taxon>
        <taxon>Pezizomycotina</taxon>
        <taxon>Leotiomycetes</taxon>
        <taxon>Helotiales</taxon>
        <taxon>Helotiaceae</taxon>
        <taxon>Glarea</taxon>
    </lineage>
</organism>
<dbReference type="GeneID" id="19461895"/>
<protein>
    <submittedName>
        <fullName evidence="2">Uncharacterized protein</fullName>
    </submittedName>
</protein>
<feature type="region of interest" description="Disordered" evidence="1">
    <location>
        <begin position="49"/>
        <end position="77"/>
    </location>
</feature>
<evidence type="ECO:0000256" key="1">
    <source>
        <dbReference type="SAM" id="MobiDB-lite"/>
    </source>
</evidence>
<keyword evidence="3" id="KW-1185">Reference proteome</keyword>
<dbReference type="RefSeq" id="XP_008086115.1">
    <property type="nucleotide sequence ID" value="XM_008087924.1"/>
</dbReference>
<sequence>MDQLARLKDTVLDYFSPKRRRTIGPVPGTPSSQDVHIFVRPFSDPQIIKSRDALGSNERTWSPSEKHPRKRRRDESEIVFRRERETIEPDDSISQVVTSFEQETILLTHGKRSMGALALNGVEENVEAGSEDSRDTEHSDSMELESNSLSEEDVDPEYEVFVDRNAVTSASGRYKRESLGEEVEESEQLMDSVEDDDESSSGVVAAYNPSSEEDESEDDPELVAEAKAQELLTRQTLLARRQDAISRFKVEGGWHPDAMNVFERLEMRSYEAIFPWSWKMDFPTLPDLLFSTEGNTFITNNEKNAASGAKALQPLLSLSLTVHEKIEANVPEDRINMFIAREIKHYVTWSERDGGFFGKRFIPALYVHRAKAIDKFDFISKVASEQMMLLAQRHREALGIFEDANGNVHIDPNGRAPPLIYGIIIAQEKVFFMTHDSADPRATVKLLHHFDLSDKDEGVWNGIAIALLVVAARQYNMAIKDELETDDDPLTDVDA</sequence>
<dbReference type="HOGENOM" id="CLU_042424_1_0_1"/>
<dbReference type="KEGG" id="glz:GLAREA_02839"/>
<dbReference type="AlphaFoldDB" id="S3CMH5"/>
<evidence type="ECO:0000313" key="3">
    <source>
        <dbReference type="Proteomes" id="UP000016922"/>
    </source>
</evidence>
<feature type="compositionally biased region" description="Acidic residues" evidence="1">
    <location>
        <begin position="211"/>
        <end position="220"/>
    </location>
</feature>
<gene>
    <name evidence="2" type="ORF">GLAREA_02839</name>
</gene>
<evidence type="ECO:0000313" key="2">
    <source>
        <dbReference type="EMBL" id="EPE26925.1"/>
    </source>
</evidence>